<comment type="similarity">
    <text evidence="1 4">Belongs to the short-chain dehydrogenases/reductases (SDR) family.</text>
</comment>
<dbReference type="InterPro" id="IPR002347">
    <property type="entry name" value="SDR_fam"/>
</dbReference>
<sequence>MTTAQEITSAEKGGGRLARKVVLVTGAGRGQGRNHAIRMAEEGADIIAVDICGPVAGIEYPMASEEDLALTEKMVRDRGRSIITSKVDVRDLNALTSAVQEGVTAFGRLDVVVANAGVITASRFEEHSIQEWEANLGVNVVGVRNTLLAAMPHLVAAGGGSVVTISSVSGLVGGSLLSAYIASKHAVVGLTRALAIEWGVHRIRVNTVSPGAVANTGIATHLQPLFQGLSEKERSAFATALPNPLIMRDDTSAAVIYLASDDARNVTGTVMEVDAGLVAI</sequence>
<organism evidence="5 6">
    <name type="scientific">Virgisporangium aliadipatigenens</name>
    <dbReference type="NCBI Taxonomy" id="741659"/>
    <lineage>
        <taxon>Bacteria</taxon>
        <taxon>Bacillati</taxon>
        <taxon>Actinomycetota</taxon>
        <taxon>Actinomycetes</taxon>
        <taxon>Micromonosporales</taxon>
        <taxon>Micromonosporaceae</taxon>
        <taxon>Virgisporangium</taxon>
    </lineage>
</organism>
<proteinExistence type="inferred from homology"/>
<keyword evidence="3" id="KW-0520">NAD</keyword>
<evidence type="ECO:0000256" key="4">
    <source>
        <dbReference type="RuleBase" id="RU000363"/>
    </source>
</evidence>
<name>A0A8J4DPR4_9ACTN</name>
<dbReference type="Proteomes" id="UP000619260">
    <property type="component" value="Unassembled WGS sequence"/>
</dbReference>
<dbReference type="InterPro" id="IPR036291">
    <property type="entry name" value="NAD(P)-bd_dom_sf"/>
</dbReference>
<evidence type="ECO:0000256" key="3">
    <source>
        <dbReference type="ARBA" id="ARBA00023027"/>
    </source>
</evidence>
<dbReference type="PRINTS" id="PR00080">
    <property type="entry name" value="SDRFAMILY"/>
</dbReference>
<dbReference type="NCBIfam" id="TIGR03971">
    <property type="entry name" value="SDR_subfam_1"/>
    <property type="match status" value="1"/>
</dbReference>
<keyword evidence="6" id="KW-1185">Reference proteome</keyword>
<dbReference type="InterPro" id="IPR023985">
    <property type="entry name" value="SDR_subfam_1"/>
</dbReference>
<dbReference type="Gene3D" id="3.40.50.720">
    <property type="entry name" value="NAD(P)-binding Rossmann-like Domain"/>
    <property type="match status" value="1"/>
</dbReference>
<dbReference type="PANTHER" id="PTHR24321:SF8">
    <property type="entry name" value="ESTRADIOL 17-BETA-DEHYDROGENASE 8-RELATED"/>
    <property type="match status" value="1"/>
</dbReference>
<dbReference type="SUPFAM" id="SSF51735">
    <property type="entry name" value="NAD(P)-binding Rossmann-fold domains"/>
    <property type="match status" value="1"/>
</dbReference>
<dbReference type="AlphaFoldDB" id="A0A8J4DPR4"/>
<dbReference type="Pfam" id="PF00106">
    <property type="entry name" value="adh_short"/>
    <property type="match status" value="1"/>
</dbReference>
<dbReference type="FunFam" id="3.40.50.720:FF:000084">
    <property type="entry name" value="Short-chain dehydrogenase reductase"/>
    <property type="match status" value="1"/>
</dbReference>
<accession>A0A8J4DPR4</accession>
<dbReference type="CDD" id="cd05233">
    <property type="entry name" value="SDR_c"/>
    <property type="match status" value="1"/>
</dbReference>
<keyword evidence="2" id="KW-0560">Oxidoreductase</keyword>
<protein>
    <submittedName>
        <fullName evidence="5">3-ketoacyl-ACP reductase</fullName>
    </submittedName>
</protein>
<evidence type="ECO:0000256" key="2">
    <source>
        <dbReference type="ARBA" id="ARBA00023002"/>
    </source>
</evidence>
<dbReference type="PRINTS" id="PR00081">
    <property type="entry name" value="GDHRDH"/>
</dbReference>
<evidence type="ECO:0000313" key="6">
    <source>
        <dbReference type="Proteomes" id="UP000619260"/>
    </source>
</evidence>
<dbReference type="EMBL" id="BOPF01000009">
    <property type="protein sequence ID" value="GIJ46240.1"/>
    <property type="molecule type" value="Genomic_DNA"/>
</dbReference>
<comment type="caution">
    <text evidence="5">The sequence shown here is derived from an EMBL/GenBank/DDBJ whole genome shotgun (WGS) entry which is preliminary data.</text>
</comment>
<dbReference type="PANTHER" id="PTHR24321">
    <property type="entry name" value="DEHYDROGENASES, SHORT CHAIN"/>
    <property type="match status" value="1"/>
</dbReference>
<dbReference type="RefSeq" id="WP_203899754.1">
    <property type="nucleotide sequence ID" value="NZ_BOPF01000009.1"/>
</dbReference>
<reference evidence="5" key="1">
    <citation type="submission" date="2021-01" db="EMBL/GenBank/DDBJ databases">
        <title>Whole genome shotgun sequence of Virgisporangium aliadipatigenens NBRC 105644.</title>
        <authorList>
            <person name="Komaki H."/>
            <person name="Tamura T."/>
        </authorList>
    </citation>
    <scope>NUCLEOTIDE SEQUENCE</scope>
    <source>
        <strain evidence="5">NBRC 105644</strain>
    </source>
</reference>
<evidence type="ECO:0000256" key="1">
    <source>
        <dbReference type="ARBA" id="ARBA00006484"/>
    </source>
</evidence>
<evidence type="ECO:0000313" key="5">
    <source>
        <dbReference type="EMBL" id="GIJ46240.1"/>
    </source>
</evidence>
<dbReference type="GO" id="GO:0016491">
    <property type="term" value="F:oxidoreductase activity"/>
    <property type="evidence" value="ECO:0007669"/>
    <property type="project" value="UniProtKB-KW"/>
</dbReference>
<gene>
    <name evidence="5" type="ORF">Val02_31260</name>
</gene>